<evidence type="ECO:0000256" key="1">
    <source>
        <dbReference type="SAM" id="MobiDB-lite"/>
    </source>
</evidence>
<dbReference type="EMBL" id="CAMGYJ010000008">
    <property type="protein sequence ID" value="CAI0461247.1"/>
    <property type="molecule type" value="Genomic_DNA"/>
</dbReference>
<gene>
    <name evidence="2" type="ORF">LITE_LOCUS34856</name>
</gene>
<proteinExistence type="predicted"/>
<sequence length="250" mass="26580">MSSTKGSAGTTRWTRSKGPGDCDPVVVLPTDQRKKKTAATATKAKINNVLAIAEQANITELLRTILAQQNTPRDVAGEVQVPEQNQIQGNFELPPPEVGQGHNVAELRGVKLQVPSFSETSISNPTPSIITPLLASSSTSATACSTTACSTTASSSSKPATVSGFHGSSSSLPLLQGGSPSLTRRQWEEIEERRCYWGNVQIPGGGGKKLTTSDQVVPLVSEQVFDVEIDPRLEKQSSSVRMLSHLFPIT</sequence>
<protein>
    <submittedName>
        <fullName evidence="2">Uncharacterized protein</fullName>
    </submittedName>
</protein>
<keyword evidence="3" id="KW-1185">Reference proteome</keyword>
<evidence type="ECO:0000313" key="3">
    <source>
        <dbReference type="Proteomes" id="UP001154282"/>
    </source>
</evidence>
<feature type="region of interest" description="Disordered" evidence="1">
    <location>
        <begin position="150"/>
        <end position="180"/>
    </location>
</feature>
<dbReference type="AlphaFoldDB" id="A0AAV0NSB2"/>
<evidence type="ECO:0000313" key="2">
    <source>
        <dbReference type="EMBL" id="CAI0461247.1"/>
    </source>
</evidence>
<feature type="compositionally biased region" description="Low complexity" evidence="1">
    <location>
        <begin position="167"/>
        <end position="180"/>
    </location>
</feature>
<comment type="caution">
    <text evidence="2">The sequence shown here is derived from an EMBL/GenBank/DDBJ whole genome shotgun (WGS) entry which is preliminary data.</text>
</comment>
<accession>A0AAV0NSB2</accession>
<feature type="region of interest" description="Disordered" evidence="1">
    <location>
        <begin position="1"/>
        <end position="39"/>
    </location>
</feature>
<reference evidence="2" key="1">
    <citation type="submission" date="2022-08" db="EMBL/GenBank/DDBJ databases">
        <authorList>
            <person name="Gutierrez-Valencia J."/>
        </authorList>
    </citation>
    <scope>NUCLEOTIDE SEQUENCE</scope>
</reference>
<organism evidence="2 3">
    <name type="scientific">Linum tenue</name>
    <dbReference type="NCBI Taxonomy" id="586396"/>
    <lineage>
        <taxon>Eukaryota</taxon>
        <taxon>Viridiplantae</taxon>
        <taxon>Streptophyta</taxon>
        <taxon>Embryophyta</taxon>
        <taxon>Tracheophyta</taxon>
        <taxon>Spermatophyta</taxon>
        <taxon>Magnoliopsida</taxon>
        <taxon>eudicotyledons</taxon>
        <taxon>Gunneridae</taxon>
        <taxon>Pentapetalae</taxon>
        <taxon>rosids</taxon>
        <taxon>fabids</taxon>
        <taxon>Malpighiales</taxon>
        <taxon>Linaceae</taxon>
        <taxon>Linum</taxon>
    </lineage>
</organism>
<dbReference type="Proteomes" id="UP001154282">
    <property type="component" value="Unassembled WGS sequence"/>
</dbReference>
<feature type="compositionally biased region" description="Polar residues" evidence="1">
    <location>
        <begin position="1"/>
        <end position="13"/>
    </location>
</feature>
<name>A0AAV0NSB2_9ROSI</name>